<gene>
    <name evidence="2" type="ORF">TBIB3V08_LOCUS8346</name>
</gene>
<sequence>MADKRLSVEEISKILNEEISVSDFSNNVEVEDSEEDSDDEGEVDFVENNVQRSDEDEYNSDDSSMSTQQNYFNAPSISDDNIQPASSNIITLLSTTDIHLYNSLQQFWKLEEPPLSVVAKQDEKLCENHFRKMRTRDRTGRHKPDIDAFPYKIDLVQQVPTKRLVLSAVAQIYKPCGWLTPLVLWAKSLMQLLWTLGLSWDESLPADISARWRFVAYLLRFIRNLKNGDLVVIRDSG</sequence>
<evidence type="ECO:0000256" key="1">
    <source>
        <dbReference type="SAM" id="MobiDB-lite"/>
    </source>
</evidence>
<dbReference type="AlphaFoldDB" id="A0A7R9F552"/>
<accession>A0A7R9F552</accession>
<feature type="region of interest" description="Disordered" evidence="1">
    <location>
        <begin position="25"/>
        <end position="68"/>
    </location>
</feature>
<dbReference type="EMBL" id="OD567668">
    <property type="protein sequence ID" value="CAD7446006.1"/>
    <property type="molecule type" value="Genomic_DNA"/>
</dbReference>
<reference evidence="2" key="1">
    <citation type="submission" date="2020-11" db="EMBL/GenBank/DDBJ databases">
        <authorList>
            <person name="Tran Van P."/>
        </authorList>
    </citation>
    <scope>NUCLEOTIDE SEQUENCE</scope>
</reference>
<evidence type="ECO:0000313" key="2">
    <source>
        <dbReference type="EMBL" id="CAD7446006.1"/>
    </source>
</evidence>
<name>A0A7R9F552_9NEOP</name>
<dbReference type="Pfam" id="PF05380">
    <property type="entry name" value="Peptidase_A17"/>
    <property type="match status" value="1"/>
</dbReference>
<protein>
    <submittedName>
        <fullName evidence="2">Uncharacterized protein</fullName>
    </submittedName>
</protein>
<feature type="compositionally biased region" description="Acidic residues" evidence="1">
    <location>
        <begin position="29"/>
        <end position="45"/>
    </location>
</feature>
<proteinExistence type="predicted"/>
<organism evidence="2">
    <name type="scientific">Timema bartmani</name>
    <dbReference type="NCBI Taxonomy" id="61472"/>
    <lineage>
        <taxon>Eukaryota</taxon>
        <taxon>Metazoa</taxon>
        <taxon>Ecdysozoa</taxon>
        <taxon>Arthropoda</taxon>
        <taxon>Hexapoda</taxon>
        <taxon>Insecta</taxon>
        <taxon>Pterygota</taxon>
        <taxon>Neoptera</taxon>
        <taxon>Polyneoptera</taxon>
        <taxon>Phasmatodea</taxon>
        <taxon>Timematodea</taxon>
        <taxon>Timematoidea</taxon>
        <taxon>Timematidae</taxon>
        <taxon>Timema</taxon>
    </lineage>
</organism>
<dbReference type="PANTHER" id="PTHR22955">
    <property type="entry name" value="RETROTRANSPOSON"/>
    <property type="match status" value="1"/>
</dbReference>
<dbReference type="PANTHER" id="PTHR22955:SF65">
    <property type="entry name" value="INTEGRASE CATALYTIC DOMAIN-CONTAINING PROTEIN"/>
    <property type="match status" value="1"/>
</dbReference>
<dbReference type="InterPro" id="IPR008042">
    <property type="entry name" value="Retrotrans_Pao"/>
</dbReference>